<sequence length="330" mass="36858">MRLSRVILRLVISLALAIAILWAGAALWIDGPESRVLAGALVGAIVLIAGLAAVLLRPWSKAVLAIFACCAIVLGWWLSIAPSNTRDWRPDVARLPTASVDGSLLTIRNVRNFTYRSDQDFSERWETRSYDLDTLVGVDLLISFWGPTLYGHTITSWEFADGGHLAVSIETRKEKGEEYSALKGFFRQYELYYVIADERDVVGLRTNHLGETVQLYRIRASADKGRALLLDYVKAINAIAKQARWYNALTQNCTTTIWHHTRVVGSGPSLDWRLLANGQLVDLAYERGTVNDEFGLDELKRRSDITARARSAGDIEGFSRTIREGLPPRP</sequence>
<keyword evidence="1" id="KW-0812">Transmembrane</keyword>
<evidence type="ECO:0000313" key="3">
    <source>
        <dbReference type="EMBL" id="RDE49420.1"/>
    </source>
</evidence>
<accession>A0A369XJ86</accession>
<organism evidence="3 4">
    <name type="scientific">Candidatus Accumulibacter meliphilus</name>
    <dbReference type="NCBI Taxonomy" id="2211374"/>
    <lineage>
        <taxon>Bacteria</taxon>
        <taxon>Pseudomonadati</taxon>
        <taxon>Pseudomonadota</taxon>
        <taxon>Betaproteobacteria</taxon>
        <taxon>Candidatus Accumulibacter</taxon>
    </lineage>
</organism>
<feature type="domain" description="Lnb N-terminal periplasmic" evidence="2">
    <location>
        <begin position="123"/>
        <end position="277"/>
    </location>
</feature>
<name>A0A369XJ86_9PROT</name>
<proteinExistence type="predicted"/>
<dbReference type="InterPro" id="IPR025178">
    <property type="entry name" value="Lnb_N"/>
</dbReference>
<dbReference type="Proteomes" id="UP000253831">
    <property type="component" value="Unassembled WGS sequence"/>
</dbReference>
<evidence type="ECO:0000313" key="4">
    <source>
        <dbReference type="Proteomes" id="UP000253831"/>
    </source>
</evidence>
<feature type="transmembrane region" description="Helical" evidence="1">
    <location>
        <begin position="36"/>
        <end position="56"/>
    </location>
</feature>
<dbReference type="Pfam" id="PF13387">
    <property type="entry name" value="Lnb_N"/>
    <property type="match status" value="1"/>
</dbReference>
<evidence type="ECO:0000259" key="2">
    <source>
        <dbReference type="Pfam" id="PF13387"/>
    </source>
</evidence>
<keyword evidence="1" id="KW-1133">Transmembrane helix</keyword>
<gene>
    <name evidence="3" type="ORF">DVS81_16880</name>
</gene>
<keyword evidence="1" id="KW-0472">Membrane</keyword>
<protein>
    <submittedName>
        <fullName evidence="3">DUF4105 domain-containing protein</fullName>
    </submittedName>
</protein>
<evidence type="ECO:0000256" key="1">
    <source>
        <dbReference type="SAM" id="Phobius"/>
    </source>
</evidence>
<comment type="caution">
    <text evidence="3">The sequence shown here is derived from an EMBL/GenBank/DDBJ whole genome shotgun (WGS) entry which is preliminary data.</text>
</comment>
<dbReference type="EMBL" id="QPGA01000043">
    <property type="protein sequence ID" value="RDE49420.1"/>
    <property type="molecule type" value="Genomic_DNA"/>
</dbReference>
<dbReference type="AlphaFoldDB" id="A0A369XJ86"/>
<feature type="transmembrane region" description="Helical" evidence="1">
    <location>
        <begin position="62"/>
        <end position="80"/>
    </location>
</feature>
<feature type="transmembrane region" description="Helical" evidence="1">
    <location>
        <begin position="6"/>
        <end position="29"/>
    </location>
</feature>
<reference evidence="3 4" key="1">
    <citation type="submission" date="2018-05" db="EMBL/GenBank/DDBJ databases">
        <title>Integrated omic analyses show evidence that a Ca. Accumulibacter phosphatis strain performs denitrification under micro-aerobic conditions.</title>
        <authorList>
            <person name="Camejo P.Y."/>
            <person name="Katherine M.D."/>
            <person name="Daniel N.R."/>
        </authorList>
    </citation>
    <scope>NUCLEOTIDE SEQUENCE [LARGE SCALE GENOMIC DNA]</scope>
    <source>
        <strain evidence="3">UW-LDO-IC</strain>
    </source>
</reference>